<reference evidence="1" key="2">
    <citation type="submission" date="2025-09" db="UniProtKB">
        <authorList>
            <consortium name="EnsemblPlants"/>
        </authorList>
    </citation>
    <scope>IDENTIFICATION</scope>
</reference>
<sequence length="386" mass="42203">MPLTLFHRGLCRLPPAANFRAIKSARTAAHSTFSPSAPTVRCCKWPSATQGRASERERSQRELSIAPLSCRSRTMPLPGSWFYKLRRRRRSVASGQADDDDEEGDDAVAWAASKPRGDRALAEAAALPAPPCSPNRASYYVPSRDRVPAKGNPKRLDTQFPRSPQHNDIVFDVVTVRQQPTASDAGRFDGIKAMPELKLRPILTKKIDGVEGFGSDGSSGAASPTARLRRRRRRLHAKPSSGRKGDAAAAAGPRSRRARRRRWLRESLVVVKESAEPEEDFLASMAEMIAANEDVRASPRGLEELLACYLALNAAEHHRAIVGAFARAWLALDTTTGTTKPQRSNGAAAPSICGRSRAFPCENYGGDRIDRRGDSIFAQITRTVSV</sequence>
<keyword evidence="2" id="KW-1185">Reference proteome</keyword>
<accession>A0ACD5YBM9</accession>
<dbReference type="Proteomes" id="UP001732700">
    <property type="component" value="Chromosome 5D"/>
</dbReference>
<evidence type="ECO:0000313" key="1">
    <source>
        <dbReference type="EnsemblPlants" id="AVESA.00010b.r2.5DG0943270.1.CDS"/>
    </source>
</evidence>
<evidence type="ECO:0000313" key="2">
    <source>
        <dbReference type="Proteomes" id="UP001732700"/>
    </source>
</evidence>
<organism evidence="1 2">
    <name type="scientific">Avena sativa</name>
    <name type="common">Oat</name>
    <dbReference type="NCBI Taxonomy" id="4498"/>
    <lineage>
        <taxon>Eukaryota</taxon>
        <taxon>Viridiplantae</taxon>
        <taxon>Streptophyta</taxon>
        <taxon>Embryophyta</taxon>
        <taxon>Tracheophyta</taxon>
        <taxon>Spermatophyta</taxon>
        <taxon>Magnoliopsida</taxon>
        <taxon>Liliopsida</taxon>
        <taxon>Poales</taxon>
        <taxon>Poaceae</taxon>
        <taxon>BOP clade</taxon>
        <taxon>Pooideae</taxon>
        <taxon>Poodae</taxon>
        <taxon>Poeae</taxon>
        <taxon>Poeae Chloroplast Group 1 (Aveneae type)</taxon>
        <taxon>Aveninae</taxon>
        <taxon>Avena</taxon>
    </lineage>
</organism>
<name>A0ACD5YBM9_AVESA</name>
<dbReference type="EnsemblPlants" id="AVESA.00010b.r2.5DG0943270.1">
    <property type="protein sequence ID" value="AVESA.00010b.r2.5DG0943270.1.CDS"/>
    <property type="gene ID" value="AVESA.00010b.r2.5DG0943270"/>
</dbReference>
<reference evidence="1" key="1">
    <citation type="submission" date="2021-05" db="EMBL/GenBank/DDBJ databases">
        <authorList>
            <person name="Scholz U."/>
            <person name="Mascher M."/>
            <person name="Fiebig A."/>
        </authorList>
    </citation>
    <scope>NUCLEOTIDE SEQUENCE [LARGE SCALE GENOMIC DNA]</scope>
</reference>
<protein>
    <submittedName>
        <fullName evidence="1">Uncharacterized protein</fullName>
    </submittedName>
</protein>
<proteinExistence type="predicted"/>